<feature type="signal peptide" evidence="1">
    <location>
        <begin position="1"/>
        <end position="21"/>
    </location>
</feature>
<dbReference type="PROSITE" id="PS51704">
    <property type="entry name" value="GP_PDE"/>
    <property type="match status" value="1"/>
</dbReference>
<dbReference type="InterPro" id="IPR017946">
    <property type="entry name" value="PLC-like_Pdiesterase_TIM-brl"/>
</dbReference>
<organism evidence="3 4">
    <name type="scientific">Arthrobacter crystallopoietes BAB-32</name>
    <dbReference type="NCBI Taxonomy" id="1246476"/>
    <lineage>
        <taxon>Bacteria</taxon>
        <taxon>Bacillati</taxon>
        <taxon>Actinomycetota</taxon>
        <taxon>Actinomycetes</taxon>
        <taxon>Micrococcales</taxon>
        <taxon>Micrococcaceae</taxon>
        <taxon>Crystallibacter</taxon>
    </lineage>
</organism>
<evidence type="ECO:0000259" key="2">
    <source>
        <dbReference type="PROSITE" id="PS51704"/>
    </source>
</evidence>
<dbReference type="CDD" id="cd08556">
    <property type="entry name" value="GDPD"/>
    <property type="match status" value="1"/>
</dbReference>
<dbReference type="RefSeq" id="WP_005274139.1">
    <property type="nucleotide sequence ID" value="NZ_ANPE02000269.1"/>
</dbReference>
<dbReference type="PROSITE" id="PS51257">
    <property type="entry name" value="PROKAR_LIPOPROTEIN"/>
    <property type="match status" value="1"/>
</dbReference>
<sequence length="253" mass="27120">MKFRYLLAAALLPMLAGCTSGPDDGFVFVAHRGGDEMHPESSQEALTAAADAGFPVEFDLRKLRDGGWAIVHDPATDDSVRSVSGPIEDITGAQWDAARLSDGGRSGRTATWDWVVDELPDDVLLVPELKDRKITADDFAEAVRRAGVEDRVIVQSFDFATAKRLAGHGLDTLFLMTAKSAESPAEIAAAGISHVGPSKATSEARLRELKEAGLKVWVWTVNDAESAADLRMSGYVDGVFTDKPHALSGGRIE</sequence>
<name>N1UXH4_9MICC</name>
<dbReference type="GO" id="GO:0008081">
    <property type="term" value="F:phosphoric diester hydrolase activity"/>
    <property type="evidence" value="ECO:0007669"/>
    <property type="project" value="InterPro"/>
</dbReference>
<reference evidence="3 4" key="1">
    <citation type="journal article" date="2013" name="Genome Announc.">
        <title>Draft Genome Sequence of Arthrobacter crystallopoietes Strain BAB-32, Revealing Genes for Bioremediation.</title>
        <authorList>
            <person name="Joshi M.N."/>
            <person name="Pandit A.S."/>
            <person name="Sharma A."/>
            <person name="Pandya R.V."/>
            <person name="Desai S.M."/>
            <person name="Saxena A.K."/>
            <person name="Bagatharia S.B."/>
        </authorList>
    </citation>
    <scope>NUCLEOTIDE SEQUENCE [LARGE SCALE GENOMIC DNA]</scope>
    <source>
        <strain evidence="3 4">BAB-32</strain>
    </source>
</reference>
<dbReference type="InterPro" id="IPR030395">
    <property type="entry name" value="GP_PDE_dom"/>
</dbReference>
<proteinExistence type="predicted"/>
<feature type="chain" id="PRO_5038805581" evidence="1">
    <location>
        <begin position="22"/>
        <end position="253"/>
    </location>
</feature>
<dbReference type="EMBL" id="ANPE02000269">
    <property type="protein sequence ID" value="EMY32469.1"/>
    <property type="molecule type" value="Genomic_DNA"/>
</dbReference>
<comment type="caution">
    <text evidence="3">The sequence shown here is derived from an EMBL/GenBank/DDBJ whole genome shotgun (WGS) entry which is preliminary data.</text>
</comment>
<dbReference type="Gene3D" id="3.20.20.190">
    <property type="entry name" value="Phosphatidylinositol (PI) phosphodiesterase"/>
    <property type="match status" value="1"/>
</dbReference>
<accession>N1UXH4</accession>
<dbReference type="Proteomes" id="UP000010729">
    <property type="component" value="Unassembled WGS sequence"/>
</dbReference>
<dbReference type="Pfam" id="PF03009">
    <property type="entry name" value="GDPD"/>
    <property type="match status" value="1"/>
</dbReference>
<dbReference type="PANTHER" id="PTHR46211">
    <property type="entry name" value="GLYCEROPHOSPHORYL DIESTER PHOSPHODIESTERASE"/>
    <property type="match status" value="1"/>
</dbReference>
<evidence type="ECO:0000313" key="3">
    <source>
        <dbReference type="EMBL" id="EMY32469.1"/>
    </source>
</evidence>
<dbReference type="SUPFAM" id="SSF51695">
    <property type="entry name" value="PLC-like phosphodiesterases"/>
    <property type="match status" value="1"/>
</dbReference>
<keyword evidence="1" id="KW-0732">Signal</keyword>
<dbReference type="PANTHER" id="PTHR46211:SF14">
    <property type="entry name" value="GLYCEROPHOSPHODIESTER PHOSPHODIESTERASE"/>
    <property type="match status" value="1"/>
</dbReference>
<dbReference type="GO" id="GO:0006629">
    <property type="term" value="P:lipid metabolic process"/>
    <property type="evidence" value="ECO:0007669"/>
    <property type="project" value="InterPro"/>
</dbReference>
<dbReference type="OrthoDB" id="9758957at2"/>
<gene>
    <name evidence="3" type="ORF">D477_020023</name>
</gene>
<evidence type="ECO:0000256" key="1">
    <source>
        <dbReference type="SAM" id="SignalP"/>
    </source>
</evidence>
<feature type="domain" description="GP-PDE" evidence="2">
    <location>
        <begin position="26"/>
        <end position="251"/>
    </location>
</feature>
<protein>
    <submittedName>
        <fullName evidence="3">Glycerophosphodiester phosphodiesterase</fullName>
    </submittedName>
</protein>
<keyword evidence="4" id="KW-1185">Reference proteome</keyword>
<evidence type="ECO:0000313" key="4">
    <source>
        <dbReference type="Proteomes" id="UP000010729"/>
    </source>
</evidence>
<dbReference type="AlphaFoldDB" id="N1UXH4"/>